<protein>
    <submittedName>
        <fullName evidence="1">Uncharacterized protein</fullName>
    </submittedName>
</protein>
<proteinExistence type="predicted"/>
<reference evidence="2" key="1">
    <citation type="journal article" date="2022" name="Mol. Ecol. Resour.">
        <title>The genomes of chicory, endive, great burdock and yacon provide insights into Asteraceae palaeo-polyploidization history and plant inulin production.</title>
        <authorList>
            <person name="Fan W."/>
            <person name="Wang S."/>
            <person name="Wang H."/>
            <person name="Wang A."/>
            <person name="Jiang F."/>
            <person name="Liu H."/>
            <person name="Zhao H."/>
            <person name="Xu D."/>
            <person name="Zhang Y."/>
        </authorList>
    </citation>
    <scope>NUCLEOTIDE SEQUENCE [LARGE SCALE GENOMIC DNA]</scope>
    <source>
        <strain evidence="2">cv. Yunnan</strain>
    </source>
</reference>
<evidence type="ECO:0000313" key="2">
    <source>
        <dbReference type="Proteomes" id="UP001056120"/>
    </source>
</evidence>
<reference evidence="1 2" key="2">
    <citation type="journal article" date="2022" name="Mol. Ecol. Resour.">
        <title>The genomes of chicory, endive, great burdock and yacon provide insights into Asteraceae paleo-polyploidization history and plant inulin production.</title>
        <authorList>
            <person name="Fan W."/>
            <person name="Wang S."/>
            <person name="Wang H."/>
            <person name="Wang A."/>
            <person name="Jiang F."/>
            <person name="Liu H."/>
            <person name="Zhao H."/>
            <person name="Xu D."/>
            <person name="Zhang Y."/>
        </authorList>
    </citation>
    <scope>NUCLEOTIDE SEQUENCE [LARGE SCALE GENOMIC DNA]</scope>
    <source>
        <strain evidence="2">cv. Yunnan</strain>
        <tissue evidence="1">Leaves</tissue>
    </source>
</reference>
<comment type="caution">
    <text evidence="1">The sequence shown here is derived from an EMBL/GenBank/DDBJ whole genome shotgun (WGS) entry which is preliminary data.</text>
</comment>
<accession>A0ACB9B497</accession>
<sequence>MFHPNVFENLHQHHPVDMSHKTSETNLDMLIRDDDHDSNMDAPSSDDQDPNLHRKKKKRFHRHTQHQIQELEASFKECPHPDDKQRKELSMRLSLKPLQVKFWFQNKRTQLKLRFVLFAYALANATCPDCGGPAAMGEMSSDEQHLRIENTRLREEIDRISTIAAKYVGKQPLTYPDVSSHDSSRSLDLQASNFNSQGTVGDMLGARDLLLFVAVQTQNEKPVIIELAIAAMEELIRMAQIGEPLWVPTLDDSSHENLSEVEYMRSFPRGIGPKPMGLKSEASRNQRLS</sequence>
<dbReference type="Proteomes" id="UP001056120">
    <property type="component" value="Linkage Group LG23"/>
</dbReference>
<keyword evidence="2" id="KW-1185">Reference proteome</keyword>
<evidence type="ECO:0000313" key="1">
    <source>
        <dbReference type="EMBL" id="KAI3716907.1"/>
    </source>
</evidence>
<gene>
    <name evidence="1" type="ORF">L1987_68131</name>
</gene>
<organism evidence="1 2">
    <name type="scientific">Smallanthus sonchifolius</name>
    <dbReference type="NCBI Taxonomy" id="185202"/>
    <lineage>
        <taxon>Eukaryota</taxon>
        <taxon>Viridiplantae</taxon>
        <taxon>Streptophyta</taxon>
        <taxon>Embryophyta</taxon>
        <taxon>Tracheophyta</taxon>
        <taxon>Spermatophyta</taxon>
        <taxon>Magnoliopsida</taxon>
        <taxon>eudicotyledons</taxon>
        <taxon>Gunneridae</taxon>
        <taxon>Pentapetalae</taxon>
        <taxon>asterids</taxon>
        <taxon>campanulids</taxon>
        <taxon>Asterales</taxon>
        <taxon>Asteraceae</taxon>
        <taxon>Asteroideae</taxon>
        <taxon>Heliantheae alliance</taxon>
        <taxon>Millerieae</taxon>
        <taxon>Smallanthus</taxon>
    </lineage>
</organism>
<dbReference type="EMBL" id="CM042040">
    <property type="protein sequence ID" value="KAI3716907.1"/>
    <property type="molecule type" value="Genomic_DNA"/>
</dbReference>
<name>A0ACB9B497_9ASTR</name>